<dbReference type="InterPro" id="IPR036390">
    <property type="entry name" value="WH_DNA-bd_sf"/>
</dbReference>
<evidence type="ECO:0000313" key="6">
    <source>
        <dbReference type="Proteomes" id="UP000184251"/>
    </source>
</evidence>
<dbReference type="PRINTS" id="PR00598">
    <property type="entry name" value="HTHMARR"/>
</dbReference>
<accession>A0A1M4XXB2</accession>
<sequence>MFKLENCVSYIATNASKNLAEGFDKKLKAYGISRVQWTALYYIGRDEEMIQKQLSDLMRIRESSTTRLIDRMEKEGLIKRKNDPDNRRKVSLTLTEKGRDLRAESFHHGEEYSYYISQDVSDEDMKTFMKVLDLMIKRADEY</sequence>
<dbReference type="GO" id="GO:0003677">
    <property type="term" value="F:DNA binding"/>
    <property type="evidence" value="ECO:0007669"/>
    <property type="project" value="UniProtKB-KW"/>
</dbReference>
<dbReference type="STRING" id="1120975.SAMN02746064_01618"/>
<dbReference type="InterPro" id="IPR000835">
    <property type="entry name" value="HTH_MarR-typ"/>
</dbReference>
<dbReference type="Gene3D" id="1.10.10.10">
    <property type="entry name" value="Winged helix-like DNA-binding domain superfamily/Winged helix DNA-binding domain"/>
    <property type="match status" value="1"/>
</dbReference>
<dbReference type="InterPro" id="IPR036388">
    <property type="entry name" value="WH-like_DNA-bd_sf"/>
</dbReference>
<dbReference type="AlphaFoldDB" id="A0A1M4XXB2"/>
<dbReference type="PANTHER" id="PTHR42756:SF1">
    <property type="entry name" value="TRANSCRIPTIONAL REPRESSOR OF EMRAB OPERON"/>
    <property type="match status" value="1"/>
</dbReference>
<keyword evidence="2 5" id="KW-0238">DNA-binding</keyword>
<dbReference type="PROSITE" id="PS50995">
    <property type="entry name" value="HTH_MARR_2"/>
    <property type="match status" value="1"/>
</dbReference>
<name>A0A1M4XXB2_9FIRM</name>
<dbReference type="SMART" id="SM00347">
    <property type="entry name" value="HTH_MARR"/>
    <property type="match status" value="1"/>
</dbReference>
<keyword evidence="3" id="KW-0804">Transcription</keyword>
<evidence type="ECO:0000313" key="5">
    <source>
        <dbReference type="EMBL" id="SHE98121.1"/>
    </source>
</evidence>
<dbReference type="PANTHER" id="PTHR42756">
    <property type="entry name" value="TRANSCRIPTIONAL REGULATOR, MARR"/>
    <property type="match status" value="1"/>
</dbReference>
<protein>
    <submittedName>
        <fullName evidence="5">DNA-binding transcriptional regulator, MarR family</fullName>
    </submittedName>
</protein>
<evidence type="ECO:0000256" key="2">
    <source>
        <dbReference type="ARBA" id="ARBA00023125"/>
    </source>
</evidence>
<gene>
    <name evidence="5" type="ORF">SAMN02746064_01618</name>
</gene>
<dbReference type="GO" id="GO:0003700">
    <property type="term" value="F:DNA-binding transcription factor activity"/>
    <property type="evidence" value="ECO:0007669"/>
    <property type="project" value="InterPro"/>
</dbReference>
<dbReference type="EMBL" id="FQTU01000011">
    <property type="protein sequence ID" value="SHE98121.1"/>
    <property type="molecule type" value="Genomic_DNA"/>
</dbReference>
<dbReference type="Proteomes" id="UP000184251">
    <property type="component" value="Unassembled WGS sequence"/>
</dbReference>
<dbReference type="SUPFAM" id="SSF46785">
    <property type="entry name" value="Winged helix' DNA-binding domain"/>
    <property type="match status" value="1"/>
</dbReference>
<keyword evidence="1" id="KW-0805">Transcription regulation</keyword>
<dbReference type="Pfam" id="PF01047">
    <property type="entry name" value="MarR"/>
    <property type="match status" value="1"/>
</dbReference>
<organism evidence="5 6">
    <name type="scientific">Alkalibacter saccharofermentans DSM 14828</name>
    <dbReference type="NCBI Taxonomy" id="1120975"/>
    <lineage>
        <taxon>Bacteria</taxon>
        <taxon>Bacillati</taxon>
        <taxon>Bacillota</taxon>
        <taxon>Clostridia</taxon>
        <taxon>Eubacteriales</taxon>
        <taxon>Eubacteriaceae</taxon>
        <taxon>Alkalibacter</taxon>
    </lineage>
</organism>
<proteinExistence type="predicted"/>
<evidence type="ECO:0000256" key="1">
    <source>
        <dbReference type="ARBA" id="ARBA00023015"/>
    </source>
</evidence>
<evidence type="ECO:0000256" key="3">
    <source>
        <dbReference type="ARBA" id="ARBA00023163"/>
    </source>
</evidence>
<keyword evidence="6" id="KW-1185">Reference proteome</keyword>
<reference evidence="5 6" key="1">
    <citation type="submission" date="2016-11" db="EMBL/GenBank/DDBJ databases">
        <authorList>
            <person name="Jaros S."/>
            <person name="Januszkiewicz K."/>
            <person name="Wedrychowicz H."/>
        </authorList>
    </citation>
    <scope>NUCLEOTIDE SEQUENCE [LARGE SCALE GENOMIC DNA]</scope>
    <source>
        <strain evidence="5 6">DSM 14828</strain>
    </source>
</reference>
<evidence type="ECO:0000259" key="4">
    <source>
        <dbReference type="PROSITE" id="PS50995"/>
    </source>
</evidence>
<feature type="domain" description="HTH marR-type" evidence="4">
    <location>
        <begin position="5"/>
        <end position="137"/>
    </location>
</feature>